<proteinExistence type="predicted"/>
<dbReference type="GO" id="GO:0061355">
    <property type="term" value="P:Wnt protein secretion"/>
    <property type="evidence" value="ECO:0007669"/>
    <property type="project" value="TreeGrafter"/>
</dbReference>
<keyword evidence="2" id="KW-0808">Transferase</keyword>
<feature type="transmembrane region" description="Helical" evidence="1">
    <location>
        <begin position="245"/>
        <end position="269"/>
    </location>
</feature>
<feature type="transmembrane region" description="Helical" evidence="1">
    <location>
        <begin position="95"/>
        <end position="123"/>
    </location>
</feature>
<dbReference type="InterPro" id="IPR049941">
    <property type="entry name" value="LPLAT_7/PORCN-like"/>
</dbReference>
<evidence type="ECO:0000256" key="1">
    <source>
        <dbReference type="SAM" id="Phobius"/>
    </source>
</evidence>
<dbReference type="AlphaFoldDB" id="A0A6A4VY80"/>
<dbReference type="GO" id="GO:0016020">
    <property type="term" value="C:membrane"/>
    <property type="evidence" value="ECO:0007669"/>
    <property type="project" value="TreeGrafter"/>
</dbReference>
<dbReference type="Proteomes" id="UP000440578">
    <property type="component" value="Unassembled WGS sequence"/>
</dbReference>
<gene>
    <name evidence="2" type="primary">Porcn</name>
    <name evidence="2" type="ORF">FJT64_003587</name>
</gene>
<dbReference type="GO" id="GO:0030258">
    <property type="term" value="P:lipid modification"/>
    <property type="evidence" value="ECO:0007669"/>
    <property type="project" value="TreeGrafter"/>
</dbReference>
<dbReference type="PANTHER" id="PTHR13906">
    <property type="entry name" value="PORCUPINE"/>
    <property type="match status" value="1"/>
</dbReference>
<dbReference type="PANTHER" id="PTHR13906:SF12">
    <property type="entry name" value="PROTEIN-SERINE O-PALMITOLEOYLTRANSFERASE PORCUPINE"/>
    <property type="match status" value="1"/>
</dbReference>
<accession>A0A6A4VY80</accession>
<comment type="caution">
    <text evidence="2">The sequence shown here is derived from an EMBL/GenBank/DDBJ whole genome shotgun (WGS) entry which is preliminary data.</text>
</comment>
<evidence type="ECO:0000313" key="2">
    <source>
        <dbReference type="EMBL" id="KAF0299135.1"/>
    </source>
</evidence>
<keyword evidence="1" id="KW-0472">Membrane</keyword>
<dbReference type="GO" id="GO:0017147">
    <property type="term" value="F:Wnt-protein binding"/>
    <property type="evidence" value="ECO:0007669"/>
    <property type="project" value="TreeGrafter"/>
</dbReference>
<feature type="transmembrane region" description="Helical" evidence="1">
    <location>
        <begin position="430"/>
        <end position="450"/>
    </location>
</feature>
<dbReference type="EMBL" id="VIIS01001392">
    <property type="protein sequence ID" value="KAF0299135.1"/>
    <property type="molecule type" value="Genomic_DNA"/>
</dbReference>
<sequence length="451" mass="49100">MDSDLDYADGVELEEGEYEYSKEREPEDYDYDTEELQFNDDGLTLQETVDHCVVPTANDAIAHVGKLLFWCFVLRIVVALCCGRAPRVAHLASALIGCLVLHHFFAELAASFVVHAALSYVALAASSRLLPAATAPLSLLVSLTFVFACEMWYFTADKWHTVRGGQMILVMKTVSVGLDLSGAVVGGGPVAPGAPGSRPAPGPLQYAGYLLHPGTTVFGPWIALDDYMLSMESRPLELLSVRWMVTSVGSLVAGLLFMSISTCWLNYLLPDRTVLITVWIVAYREALAFRCSHYFVSFVSQAAATISDVFRVARPAGVWVAVLCTYVASAVLHGANFQLSAVLLSLGLYTFAEDRLRTQLADALGGCVQARRCVQPCRRHRLGAALWSVRLLNAGLALLAAWHLAYLGMVFDGSPTGSAGYSWRHTLGKWALLGYSSHWVALGTLVVTWLL</sequence>
<keyword evidence="3" id="KW-1185">Reference proteome</keyword>
<reference evidence="2 3" key="1">
    <citation type="submission" date="2019-07" db="EMBL/GenBank/DDBJ databases">
        <title>Draft genome assembly of a fouling barnacle, Amphibalanus amphitrite (Darwin, 1854): The first reference genome for Thecostraca.</title>
        <authorList>
            <person name="Kim W."/>
        </authorList>
    </citation>
    <scope>NUCLEOTIDE SEQUENCE [LARGE SCALE GENOMIC DNA]</scope>
    <source>
        <strain evidence="2">SNU_AA5</strain>
        <tissue evidence="2">Soma without cirri and trophi</tissue>
    </source>
</reference>
<organism evidence="2 3">
    <name type="scientific">Amphibalanus amphitrite</name>
    <name type="common">Striped barnacle</name>
    <name type="synonym">Balanus amphitrite</name>
    <dbReference type="NCBI Taxonomy" id="1232801"/>
    <lineage>
        <taxon>Eukaryota</taxon>
        <taxon>Metazoa</taxon>
        <taxon>Ecdysozoa</taxon>
        <taxon>Arthropoda</taxon>
        <taxon>Crustacea</taxon>
        <taxon>Multicrustacea</taxon>
        <taxon>Cirripedia</taxon>
        <taxon>Thoracica</taxon>
        <taxon>Thoracicalcarea</taxon>
        <taxon>Balanomorpha</taxon>
        <taxon>Balanoidea</taxon>
        <taxon>Balanidae</taxon>
        <taxon>Amphibalaninae</taxon>
        <taxon>Amphibalanus</taxon>
    </lineage>
</organism>
<feature type="transmembrane region" description="Helical" evidence="1">
    <location>
        <begin position="318"/>
        <end position="351"/>
    </location>
</feature>
<dbReference type="GO" id="GO:1990698">
    <property type="term" value="F:palmitoleoyltransferase activity"/>
    <property type="evidence" value="ECO:0007669"/>
    <property type="project" value="TreeGrafter"/>
</dbReference>
<feature type="transmembrane region" description="Helical" evidence="1">
    <location>
        <begin position="67"/>
        <end position="83"/>
    </location>
</feature>
<keyword evidence="1" id="KW-0812">Transmembrane</keyword>
<feature type="transmembrane region" description="Helical" evidence="1">
    <location>
        <begin position="391"/>
        <end position="410"/>
    </location>
</feature>
<dbReference type="OrthoDB" id="5968863at2759"/>
<protein>
    <submittedName>
        <fullName evidence="2">Protein-serine O-palmitoleoyltransferase porcupine</fullName>
    </submittedName>
</protein>
<dbReference type="GO" id="GO:0005783">
    <property type="term" value="C:endoplasmic reticulum"/>
    <property type="evidence" value="ECO:0007669"/>
    <property type="project" value="TreeGrafter"/>
</dbReference>
<name>A0A6A4VY80_AMPAM</name>
<evidence type="ECO:0000313" key="3">
    <source>
        <dbReference type="Proteomes" id="UP000440578"/>
    </source>
</evidence>
<keyword evidence="1" id="KW-1133">Transmembrane helix</keyword>
<feature type="transmembrane region" description="Helical" evidence="1">
    <location>
        <begin position="135"/>
        <end position="155"/>
    </location>
</feature>